<protein>
    <submittedName>
        <fullName evidence="1">Uncharacterized protein</fullName>
    </submittedName>
</protein>
<proteinExistence type="predicted"/>
<evidence type="ECO:0000313" key="1">
    <source>
        <dbReference type="EMBL" id="EAV47262.1"/>
    </source>
</evidence>
<organism evidence="1 2">
    <name type="scientific">Methylophilales bacterium HTCC2181</name>
    <dbReference type="NCBI Taxonomy" id="383631"/>
    <lineage>
        <taxon>Bacteria</taxon>
        <taxon>Pseudomonadati</taxon>
        <taxon>Pseudomonadota</taxon>
        <taxon>Betaproteobacteria</taxon>
        <taxon>Nitrosomonadales</taxon>
        <taxon>OM43 clade</taxon>
    </lineage>
</organism>
<dbReference type="AlphaFoldDB" id="A0P6V2"/>
<dbReference type="Proteomes" id="UP000054262">
    <property type="component" value="Unassembled WGS sequence"/>
</dbReference>
<reference evidence="1 2" key="1">
    <citation type="submission" date="2006-11" db="EMBL/GenBank/DDBJ databases">
        <authorList>
            <person name="Giovannoni S."/>
            <person name="Vergin K."/>
            <person name="Ferriera S."/>
            <person name="Johnson J."/>
            <person name="Kravitz S."/>
            <person name="Beeson K."/>
            <person name="Sutton G."/>
            <person name="Rogers Y.-H."/>
            <person name="Friedman R."/>
            <person name="Frazier M."/>
            <person name="Venter J.C."/>
        </authorList>
    </citation>
    <scope>NUCLEOTIDE SEQUENCE [LARGE SCALE GENOMIC DNA]</scope>
    <source>
        <strain evidence="1 2">HTCC2181</strain>
    </source>
</reference>
<comment type="caution">
    <text evidence="1">The sequence shown here is derived from an EMBL/GenBank/DDBJ whole genome shotgun (WGS) entry which is preliminary data.</text>
</comment>
<accession>A0P6V2</accession>
<gene>
    <name evidence="1" type="ORF">MB2181_04275</name>
</gene>
<dbReference type="EMBL" id="AAUX01000001">
    <property type="protein sequence ID" value="EAV47262.1"/>
    <property type="molecule type" value="Genomic_DNA"/>
</dbReference>
<evidence type="ECO:0000313" key="2">
    <source>
        <dbReference type="Proteomes" id="UP000054262"/>
    </source>
</evidence>
<name>A0P6V2_9PROT</name>
<sequence length="48" mass="5354">MGIAYKRLKESMPTLIATVVLGKKVSVKIKRMTSYSDTQKSHERNAAS</sequence>
<keyword evidence="2" id="KW-1185">Reference proteome</keyword>